<dbReference type="EMBL" id="CP018335">
    <property type="protein sequence ID" value="APM37363.1"/>
    <property type="molecule type" value="Genomic_DNA"/>
</dbReference>
<reference evidence="1 2" key="1">
    <citation type="submission" date="2016-12" db="EMBL/GenBank/DDBJ databases">
        <title>Complete genome sequence of Clostridium kluyveri JZZ isolated from the pit mud of a Chinese flavor liquor-making factory.</title>
        <authorList>
            <person name="Wang Y."/>
        </authorList>
    </citation>
    <scope>NUCLEOTIDE SEQUENCE [LARGE SCALE GENOMIC DNA]</scope>
    <source>
        <strain evidence="1 2">JZZ</strain>
    </source>
</reference>
<sequence>MSDEKRIQAPNHDERFPDVEIISDGTSEQCKIFIDGVDYTKKIFIKSVKANIEVEKVHTVAVEFYADNVNIKTKAKVEKQCVTE</sequence>
<dbReference type="Proteomes" id="UP000184604">
    <property type="component" value="Chromosome"/>
</dbReference>
<proteinExistence type="predicted"/>
<evidence type="ECO:0000313" key="2">
    <source>
        <dbReference type="Proteomes" id="UP000184604"/>
    </source>
</evidence>
<name>A0A1L5F2Z1_CLOKL</name>
<gene>
    <name evidence="1" type="ORF">BS101_00565</name>
</gene>
<dbReference type="AlphaFoldDB" id="A0A1L5F2Z1"/>
<dbReference type="RefSeq" id="WP_073537083.1">
    <property type="nucleotide sequence ID" value="NZ_CP018335.1"/>
</dbReference>
<organism evidence="1 2">
    <name type="scientific">Clostridium kluyveri</name>
    <dbReference type="NCBI Taxonomy" id="1534"/>
    <lineage>
        <taxon>Bacteria</taxon>
        <taxon>Bacillati</taxon>
        <taxon>Bacillota</taxon>
        <taxon>Clostridia</taxon>
        <taxon>Eubacteriales</taxon>
        <taxon>Clostridiaceae</taxon>
        <taxon>Clostridium</taxon>
    </lineage>
</organism>
<accession>A0A1L5F2Z1</accession>
<protein>
    <submittedName>
        <fullName evidence="1">Uncharacterized protein</fullName>
    </submittedName>
</protein>
<evidence type="ECO:0000313" key="1">
    <source>
        <dbReference type="EMBL" id="APM37363.1"/>
    </source>
</evidence>